<dbReference type="Pfam" id="PF00201">
    <property type="entry name" value="UDPGT"/>
    <property type="match status" value="1"/>
</dbReference>
<feature type="signal peptide" evidence="3">
    <location>
        <begin position="1"/>
        <end position="19"/>
    </location>
</feature>
<evidence type="ECO:0000313" key="5">
    <source>
        <dbReference type="Proteomes" id="UP001222325"/>
    </source>
</evidence>
<dbReference type="Gene3D" id="3.40.50.2000">
    <property type="entry name" value="Glycogen Phosphorylase B"/>
    <property type="match status" value="1"/>
</dbReference>
<evidence type="ECO:0000313" key="4">
    <source>
        <dbReference type="EMBL" id="KAJ7101539.1"/>
    </source>
</evidence>
<gene>
    <name evidence="4" type="ORF">B0H15DRAFT_414207</name>
</gene>
<proteinExistence type="inferred from homology"/>
<keyword evidence="2" id="KW-0808">Transferase</keyword>
<keyword evidence="3" id="KW-0732">Signal</keyword>
<dbReference type="PANTHER" id="PTHR48047:SF215">
    <property type="entry name" value="GLYCOSYLTRANSFERASE"/>
    <property type="match status" value="1"/>
</dbReference>
<comment type="caution">
    <text evidence="4">The sequence shown here is derived from an EMBL/GenBank/DDBJ whole genome shotgun (WGS) entry which is preliminary data.</text>
</comment>
<dbReference type="EMBL" id="JARJCN010000004">
    <property type="protein sequence ID" value="KAJ7101539.1"/>
    <property type="molecule type" value="Genomic_DNA"/>
</dbReference>
<evidence type="ECO:0000256" key="3">
    <source>
        <dbReference type="SAM" id="SignalP"/>
    </source>
</evidence>
<reference evidence="4" key="1">
    <citation type="submission" date="2023-03" db="EMBL/GenBank/DDBJ databases">
        <title>Massive genome expansion in bonnet fungi (Mycena s.s.) driven by repeated elements and novel gene families across ecological guilds.</title>
        <authorList>
            <consortium name="Lawrence Berkeley National Laboratory"/>
            <person name="Harder C.B."/>
            <person name="Miyauchi S."/>
            <person name="Viragh M."/>
            <person name="Kuo A."/>
            <person name="Thoen E."/>
            <person name="Andreopoulos B."/>
            <person name="Lu D."/>
            <person name="Skrede I."/>
            <person name="Drula E."/>
            <person name="Henrissat B."/>
            <person name="Morin E."/>
            <person name="Kohler A."/>
            <person name="Barry K."/>
            <person name="LaButti K."/>
            <person name="Morin E."/>
            <person name="Salamov A."/>
            <person name="Lipzen A."/>
            <person name="Mereny Z."/>
            <person name="Hegedus B."/>
            <person name="Baldrian P."/>
            <person name="Stursova M."/>
            <person name="Weitz H."/>
            <person name="Taylor A."/>
            <person name="Grigoriev I.V."/>
            <person name="Nagy L.G."/>
            <person name="Martin F."/>
            <person name="Kauserud H."/>
        </authorList>
    </citation>
    <scope>NUCLEOTIDE SEQUENCE</scope>
    <source>
        <strain evidence="4">CBHHK173m</strain>
    </source>
</reference>
<protein>
    <recommendedName>
        <fullName evidence="6">Glycosyltransferase</fullName>
    </recommendedName>
</protein>
<comment type="similarity">
    <text evidence="1">Belongs to the UDP-glycosyltransferase family.</text>
</comment>
<dbReference type="PANTHER" id="PTHR48047">
    <property type="entry name" value="GLYCOSYLTRANSFERASE"/>
    <property type="match status" value="1"/>
</dbReference>
<dbReference type="AlphaFoldDB" id="A0AAD6UHR9"/>
<dbReference type="SUPFAM" id="SSF53756">
    <property type="entry name" value="UDP-Glycosyltransferase/glycogen phosphorylase"/>
    <property type="match status" value="1"/>
</dbReference>
<dbReference type="GO" id="GO:0035251">
    <property type="term" value="F:UDP-glucosyltransferase activity"/>
    <property type="evidence" value="ECO:0007669"/>
    <property type="project" value="TreeGrafter"/>
</dbReference>
<keyword evidence="5" id="KW-1185">Reference proteome</keyword>
<dbReference type="InterPro" id="IPR002213">
    <property type="entry name" value="UDP_glucos_trans"/>
</dbReference>
<name>A0AAD6UHR9_9AGAR</name>
<evidence type="ECO:0008006" key="6">
    <source>
        <dbReference type="Google" id="ProtNLM"/>
    </source>
</evidence>
<evidence type="ECO:0000256" key="1">
    <source>
        <dbReference type="ARBA" id="ARBA00009995"/>
    </source>
</evidence>
<organism evidence="4 5">
    <name type="scientific">Mycena belliarum</name>
    <dbReference type="NCBI Taxonomy" id="1033014"/>
    <lineage>
        <taxon>Eukaryota</taxon>
        <taxon>Fungi</taxon>
        <taxon>Dikarya</taxon>
        <taxon>Basidiomycota</taxon>
        <taxon>Agaricomycotina</taxon>
        <taxon>Agaricomycetes</taxon>
        <taxon>Agaricomycetidae</taxon>
        <taxon>Agaricales</taxon>
        <taxon>Marasmiineae</taxon>
        <taxon>Mycenaceae</taxon>
        <taxon>Mycena</taxon>
    </lineage>
</organism>
<sequence length="505" mass="55762">MAPHHIAAMLMPSWGHTGSYICLVLQLLQKDPTLVVTVVQHKVLVPRMEAQLKTCEYDTNRLRLIGVGMKESPWVDVVKELIDCWKSTVLHELVVGSEEWPKPRSIHLDMLSGGFVLEDTRRILGPDCKILNWFSMALASLSCVVYDWDFPAIAQEIFSDEGRRQGRSMDEILEHVALAFNGTDRLSGLVIKFPGRPDMYDYERFAEGAGQEPARALADKSVAQQWIHGKKLVEGVDGFIVPTSTCVESVGVPYWREFFKTRGQELFTVGPMALTWMDAPPTAPTSLTLHSFLETALCHHGPKSVLYISFGSLAFPIATPELVAALVETLLDLETPFPFIFALGCKIAYLPTDLIQRVNASGKGLICHFWVEQRAILQHPALGWFLTHGGYNSITEGLCQGLPLIVWPVFAEQPFNAACLSLGPKPVAIELMQTRTGPQRAPALRGGPSITGTVKDASAEFRATFDDARGEKGAVLRENAENLARDLRDARSGEVEEALVGLAKF</sequence>
<evidence type="ECO:0000256" key="2">
    <source>
        <dbReference type="ARBA" id="ARBA00022679"/>
    </source>
</evidence>
<dbReference type="Proteomes" id="UP001222325">
    <property type="component" value="Unassembled WGS sequence"/>
</dbReference>
<accession>A0AAD6UHR9</accession>
<feature type="chain" id="PRO_5041940767" description="Glycosyltransferase" evidence="3">
    <location>
        <begin position="20"/>
        <end position="505"/>
    </location>
</feature>